<keyword evidence="2" id="KW-1185">Reference proteome</keyword>
<name>A0ACC0PRC4_RHOML</name>
<dbReference type="EMBL" id="CM046389">
    <property type="protein sequence ID" value="KAI8568151.1"/>
    <property type="molecule type" value="Genomic_DNA"/>
</dbReference>
<reference evidence="1" key="1">
    <citation type="submission" date="2022-02" db="EMBL/GenBank/DDBJ databases">
        <title>Plant Genome Project.</title>
        <authorList>
            <person name="Zhang R.-G."/>
        </authorList>
    </citation>
    <scope>NUCLEOTIDE SEQUENCE</scope>
    <source>
        <strain evidence="1">AT1</strain>
    </source>
</reference>
<proteinExistence type="predicted"/>
<sequence>MHKYIHPTQTSFDLPLQYGHSLNSASRNCFPAFRGGEIHGLAQERGEPVPPGKPMSVEQQLLDKGAAMLQSLKPIKQFSQHACTFVLYGHDLTRQIETHHFVTRINEDFLQCAVFEIDESHGRLIGVEYIITDRIFETLTPDEQKLWHSHVYEVHCNTTYFYPSLMNRNYFYRVNN</sequence>
<dbReference type="Proteomes" id="UP001062846">
    <property type="component" value="Chromosome 2"/>
</dbReference>
<organism evidence="1 2">
    <name type="scientific">Rhododendron molle</name>
    <name type="common">Chinese azalea</name>
    <name type="synonym">Azalea mollis</name>
    <dbReference type="NCBI Taxonomy" id="49168"/>
    <lineage>
        <taxon>Eukaryota</taxon>
        <taxon>Viridiplantae</taxon>
        <taxon>Streptophyta</taxon>
        <taxon>Embryophyta</taxon>
        <taxon>Tracheophyta</taxon>
        <taxon>Spermatophyta</taxon>
        <taxon>Magnoliopsida</taxon>
        <taxon>eudicotyledons</taxon>
        <taxon>Gunneridae</taxon>
        <taxon>Pentapetalae</taxon>
        <taxon>asterids</taxon>
        <taxon>Ericales</taxon>
        <taxon>Ericaceae</taxon>
        <taxon>Ericoideae</taxon>
        <taxon>Rhodoreae</taxon>
        <taxon>Rhododendron</taxon>
    </lineage>
</organism>
<protein>
    <submittedName>
        <fullName evidence="1">Uncharacterized protein</fullName>
    </submittedName>
</protein>
<evidence type="ECO:0000313" key="1">
    <source>
        <dbReference type="EMBL" id="KAI8568151.1"/>
    </source>
</evidence>
<accession>A0ACC0PRC4</accession>
<evidence type="ECO:0000313" key="2">
    <source>
        <dbReference type="Proteomes" id="UP001062846"/>
    </source>
</evidence>
<comment type="caution">
    <text evidence="1">The sequence shown here is derived from an EMBL/GenBank/DDBJ whole genome shotgun (WGS) entry which is preliminary data.</text>
</comment>
<gene>
    <name evidence="1" type="ORF">RHMOL_Rhmol02G0175200</name>
</gene>